<comment type="caution">
    <text evidence="2">The sequence shown here is derived from an EMBL/GenBank/DDBJ whole genome shotgun (WGS) entry which is preliminary data.</text>
</comment>
<dbReference type="PANTHER" id="PTHR47025:SF7">
    <property type="entry name" value="ACYL-COA N-ACYLTRANSFERASE WITH RING_FYVE_PHD-TYPE ZINC FINGER DOMAIN-CONTAINING PROTEIN"/>
    <property type="match status" value="1"/>
</dbReference>
<dbReference type="GO" id="GO:0003682">
    <property type="term" value="F:chromatin binding"/>
    <property type="evidence" value="ECO:0007669"/>
    <property type="project" value="TreeGrafter"/>
</dbReference>
<dbReference type="EMBL" id="PNBA02000014">
    <property type="protein sequence ID" value="KAG6401518.1"/>
    <property type="molecule type" value="Genomic_DNA"/>
</dbReference>
<dbReference type="Proteomes" id="UP000298416">
    <property type="component" value="Unassembled WGS sequence"/>
</dbReference>
<feature type="compositionally biased region" description="Basic and acidic residues" evidence="1">
    <location>
        <begin position="199"/>
        <end position="215"/>
    </location>
</feature>
<evidence type="ECO:0000256" key="1">
    <source>
        <dbReference type="SAM" id="MobiDB-lite"/>
    </source>
</evidence>
<evidence type="ECO:0000313" key="3">
    <source>
        <dbReference type="Proteomes" id="UP000298416"/>
    </source>
</evidence>
<dbReference type="GO" id="GO:0045944">
    <property type="term" value="P:positive regulation of transcription by RNA polymerase II"/>
    <property type="evidence" value="ECO:0007669"/>
    <property type="project" value="TreeGrafter"/>
</dbReference>
<dbReference type="PANTHER" id="PTHR47025">
    <property type="entry name" value="AUTOIMMUNE REGULATOR"/>
    <property type="match status" value="1"/>
</dbReference>
<sequence>MNGGSRIDSESGQHSIGDGAEGESRVEEEANKSFNDTEMTPCVATEFMDGERESVFYDVKVTEEVFSETELVCSVDILSNYSKLVYESHTNNDAKTKSCYEAHLRESVNYAANDYFCSVELEHPPEDHKTEILEEHCGKDMARKAPNEGHKRPKGVLNNSERGPCADNHALDQLDDGKIELYSNSDEVKEVQNNPDLGTYHKDEVKEPTNDDLHSEVSNPNLSPKQVTSRLTFSSQPLDVLGGENGGCGEITSACSWNSFADGKFREEHNKSCVVLEIPKHVRPTGIRKITFKFSKPKDECDSDLSVKPLADDKFNEDLYDNQISLSAADGFHCFQNDDWIALENSKVKLGIVDGECLDPRSPSSCPPNMELRMSKKIIPNNYPSNVKKLLSTGILEGAWVKYLSMSGEELPGIIKSGGYLCGCCVCNFSKVGG</sequence>
<feature type="region of interest" description="Disordered" evidence="1">
    <location>
        <begin position="191"/>
        <end position="226"/>
    </location>
</feature>
<feature type="compositionally biased region" description="Basic and acidic residues" evidence="1">
    <location>
        <begin position="22"/>
        <end position="31"/>
    </location>
</feature>
<proteinExistence type="predicted"/>
<gene>
    <name evidence="2" type="ORF">SASPL_138376</name>
</gene>
<reference evidence="2" key="2">
    <citation type="submission" date="2020-08" db="EMBL/GenBank/DDBJ databases">
        <title>Plant Genome Project.</title>
        <authorList>
            <person name="Zhang R.-G."/>
        </authorList>
    </citation>
    <scope>NUCLEOTIDE SEQUENCE</scope>
    <source>
        <strain evidence="2">Huo1</strain>
        <tissue evidence="2">Leaf</tissue>
    </source>
</reference>
<feature type="region of interest" description="Disordered" evidence="1">
    <location>
        <begin position="143"/>
        <end position="167"/>
    </location>
</feature>
<dbReference type="GO" id="GO:0005634">
    <property type="term" value="C:nucleus"/>
    <property type="evidence" value="ECO:0007669"/>
    <property type="project" value="TreeGrafter"/>
</dbReference>
<organism evidence="2">
    <name type="scientific">Salvia splendens</name>
    <name type="common">Scarlet sage</name>
    <dbReference type="NCBI Taxonomy" id="180675"/>
    <lineage>
        <taxon>Eukaryota</taxon>
        <taxon>Viridiplantae</taxon>
        <taxon>Streptophyta</taxon>
        <taxon>Embryophyta</taxon>
        <taxon>Tracheophyta</taxon>
        <taxon>Spermatophyta</taxon>
        <taxon>Magnoliopsida</taxon>
        <taxon>eudicotyledons</taxon>
        <taxon>Gunneridae</taxon>
        <taxon>Pentapetalae</taxon>
        <taxon>asterids</taxon>
        <taxon>lamiids</taxon>
        <taxon>Lamiales</taxon>
        <taxon>Lamiaceae</taxon>
        <taxon>Nepetoideae</taxon>
        <taxon>Mentheae</taxon>
        <taxon>Salviinae</taxon>
        <taxon>Salvia</taxon>
        <taxon>Salvia subgen. Calosphace</taxon>
        <taxon>core Calosphace</taxon>
    </lineage>
</organism>
<keyword evidence="3" id="KW-1185">Reference proteome</keyword>
<dbReference type="AlphaFoldDB" id="A0A8X8ZEB7"/>
<name>A0A8X8ZEB7_SALSN</name>
<reference evidence="2" key="1">
    <citation type="submission" date="2018-01" db="EMBL/GenBank/DDBJ databases">
        <authorList>
            <person name="Mao J.F."/>
        </authorList>
    </citation>
    <scope>NUCLEOTIDE SEQUENCE</scope>
    <source>
        <strain evidence="2">Huo1</strain>
        <tissue evidence="2">Leaf</tissue>
    </source>
</reference>
<accession>A0A8X8ZEB7</accession>
<protein>
    <submittedName>
        <fullName evidence="2">Uncharacterized protein</fullName>
    </submittedName>
</protein>
<dbReference type="GO" id="GO:0000977">
    <property type="term" value="F:RNA polymerase II transcription regulatory region sequence-specific DNA binding"/>
    <property type="evidence" value="ECO:0007669"/>
    <property type="project" value="TreeGrafter"/>
</dbReference>
<feature type="compositionally biased region" description="Polar residues" evidence="1">
    <location>
        <begin position="216"/>
        <end position="226"/>
    </location>
</feature>
<evidence type="ECO:0000313" key="2">
    <source>
        <dbReference type="EMBL" id="KAG6401518.1"/>
    </source>
</evidence>
<feature type="region of interest" description="Disordered" evidence="1">
    <location>
        <begin position="1"/>
        <end position="38"/>
    </location>
</feature>
<dbReference type="GO" id="GO:0042393">
    <property type="term" value="F:histone binding"/>
    <property type="evidence" value="ECO:0007669"/>
    <property type="project" value="TreeGrafter"/>
</dbReference>